<dbReference type="SUPFAM" id="SSF56954">
    <property type="entry name" value="Outer membrane efflux proteins (OEP)"/>
    <property type="match status" value="1"/>
</dbReference>
<keyword evidence="6" id="KW-0472">Membrane</keyword>
<dbReference type="Gene3D" id="1.20.1600.10">
    <property type="entry name" value="Outer membrane efflux proteins (OEP)"/>
    <property type="match status" value="1"/>
</dbReference>
<evidence type="ECO:0000256" key="7">
    <source>
        <dbReference type="ARBA" id="ARBA00023237"/>
    </source>
</evidence>
<dbReference type="RefSeq" id="WP_176068478.1">
    <property type="nucleotide sequence ID" value="NZ_BJTG01000011.1"/>
</dbReference>
<dbReference type="InterPro" id="IPR003423">
    <property type="entry name" value="OMP_efflux"/>
</dbReference>
<dbReference type="GO" id="GO:0015288">
    <property type="term" value="F:porin activity"/>
    <property type="evidence" value="ECO:0007669"/>
    <property type="project" value="TreeGrafter"/>
</dbReference>
<dbReference type="GO" id="GO:1990281">
    <property type="term" value="C:efflux pump complex"/>
    <property type="evidence" value="ECO:0007669"/>
    <property type="project" value="TreeGrafter"/>
</dbReference>
<evidence type="ECO:0000256" key="4">
    <source>
        <dbReference type="ARBA" id="ARBA00022452"/>
    </source>
</evidence>
<dbReference type="PANTHER" id="PTHR30026">
    <property type="entry name" value="OUTER MEMBRANE PROTEIN TOLC"/>
    <property type="match status" value="1"/>
</dbReference>
<dbReference type="EMBL" id="BJTG01000011">
    <property type="protein sequence ID" value="GEJ59207.1"/>
    <property type="molecule type" value="Genomic_DNA"/>
</dbReference>
<evidence type="ECO:0000313" key="9">
    <source>
        <dbReference type="Proteomes" id="UP000503640"/>
    </source>
</evidence>
<evidence type="ECO:0000256" key="3">
    <source>
        <dbReference type="ARBA" id="ARBA00022448"/>
    </source>
</evidence>
<keyword evidence="3" id="KW-0813">Transport</keyword>
<evidence type="ECO:0000256" key="2">
    <source>
        <dbReference type="ARBA" id="ARBA00007613"/>
    </source>
</evidence>
<dbReference type="GO" id="GO:0009279">
    <property type="term" value="C:cell outer membrane"/>
    <property type="evidence" value="ECO:0007669"/>
    <property type="project" value="UniProtKB-SubCell"/>
</dbReference>
<keyword evidence="7" id="KW-0998">Cell outer membrane</keyword>
<dbReference type="Pfam" id="PF02321">
    <property type="entry name" value="OEP"/>
    <property type="match status" value="1"/>
</dbReference>
<dbReference type="AlphaFoldDB" id="A0A7I9VTD3"/>
<dbReference type="GO" id="GO:0015562">
    <property type="term" value="F:efflux transmembrane transporter activity"/>
    <property type="evidence" value="ECO:0007669"/>
    <property type="project" value="InterPro"/>
</dbReference>
<name>A0A7I9VTD3_9BACT</name>
<dbReference type="Proteomes" id="UP000503640">
    <property type="component" value="Unassembled WGS sequence"/>
</dbReference>
<evidence type="ECO:0000313" key="8">
    <source>
        <dbReference type="EMBL" id="GEJ59207.1"/>
    </source>
</evidence>
<gene>
    <name evidence="8" type="ORF">AMYX_39480</name>
</gene>
<sequence length="450" mass="47892">MTTYIVATLLFAAGPPCGPLDLDTALGLAASRSDEVAIKQADVVTAQADEAMARALRIVPQATATVLTGPAPEARGDFLKPETIVGTNRSLYGIRPFVRVEIQALQPIYTWGRLDAASEAAQAGLEARELLVQDTTSQVQLRVVQTWWGVALAKRFLAIAGDVRGALAQAAQHVKEAMANGDEDVSPADRYRVDLARGVVEGRAAEAQKGLDLAQVALAAMLGTDPARLALQEAPLDPPAAAVPDRAAALDAAERQRPDLRALGDAIRARDAEVKAERAANKPQFFLGAQFVYSYAPNRDIQLNPWVSDWFNTLSLGALIGFRQDLALPMMSARAQKAQAERDALAQQREGLARLVQVQVDTGLAELRAAQARHVAAQAALGSGKALFRSTGLDFAAGLIDAKSLIDAYTQYVESQVAAAQAAYDLYVARAKLAQVTGEAPRKGVQCELP</sequence>
<evidence type="ECO:0000256" key="1">
    <source>
        <dbReference type="ARBA" id="ARBA00004442"/>
    </source>
</evidence>
<reference evidence="9" key="1">
    <citation type="journal article" date="2020" name="Appl. Environ. Microbiol.">
        <title>Diazotrophic Anaeromyxobacter Isolates from Soils.</title>
        <authorList>
            <person name="Masuda Y."/>
            <person name="Yamanaka H."/>
            <person name="Xu Z.X."/>
            <person name="Shiratori Y."/>
            <person name="Aono T."/>
            <person name="Amachi S."/>
            <person name="Senoo K."/>
            <person name="Itoh H."/>
        </authorList>
    </citation>
    <scope>NUCLEOTIDE SEQUENCE [LARGE SCALE GENOMIC DNA]</scope>
    <source>
        <strain evidence="9">R267</strain>
    </source>
</reference>
<keyword evidence="5" id="KW-0812">Transmembrane</keyword>
<keyword evidence="9" id="KW-1185">Reference proteome</keyword>
<evidence type="ECO:0000256" key="5">
    <source>
        <dbReference type="ARBA" id="ARBA00022692"/>
    </source>
</evidence>
<accession>A0A7I9VTD3</accession>
<keyword evidence="4" id="KW-1134">Transmembrane beta strand</keyword>
<proteinExistence type="inferred from homology"/>
<protein>
    <submittedName>
        <fullName evidence="8">Outer membrane efflux protein</fullName>
    </submittedName>
</protein>
<dbReference type="PANTHER" id="PTHR30026:SF13">
    <property type="entry name" value="MEMBRANE EFFLUX PROTEIN, PUTATIVE-RELATED"/>
    <property type="match status" value="1"/>
</dbReference>
<evidence type="ECO:0000256" key="6">
    <source>
        <dbReference type="ARBA" id="ARBA00023136"/>
    </source>
</evidence>
<comment type="similarity">
    <text evidence="2">Belongs to the outer membrane factor (OMF) (TC 1.B.17) family.</text>
</comment>
<dbReference type="InterPro" id="IPR051906">
    <property type="entry name" value="TolC-like"/>
</dbReference>
<comment type="subcellular location">
    <subcellularLocation>
        <location evidence="1">Cell outer membrane</location>
    </subcellularLocation>
</comment>
<organism evidence="8 9">
    <name type="scientific">Anaeromyxobacter diazotrophicus</name>
    <dbReference type="NCBI Taxonomy" id="2590199"/>
    <lineage>
        <taxon>Bacteria</taxon>
        <taxon>Pseudomonadati</taxon>
        <taxon>Myxococcota</taxon>
        <taxon>Myxococcia</taxon>
        <taxon>Myxococcales</taxon>
        <taxon>Cystobacterineae</taxon>
        <taxon>Anaeromyxobacteraceae</taxon>
        <taxon>Anaeromyxobacter</taxon>
    </lineage>
</organism>
<comment type="caution">
    <text evidence="8">The sequence shown here is derived from an EMBL/GenBank/DDBJ whole genome shotgun (WGS) entry which is preliminary data.</text>
</comment>